<evidence type="ECO:0000313" key="2">
    <source>
        <dbReference type="EMBL" id="KKI50780.1"/>
    </source>
</evidence>
<comment type="caution">
    <text evidence="2">The sequence shown here is derived from an EMBL/GenBank/DDBJ whole genome shotgun (WGS) entry which is preliminary data.</text>
</comment>
<evidence type="ECO:0000313" key="3">
    <source>
        <dbReference type="Proteomes" id="UP000034076"/>
    </source>
</evidence>
<accession>A0A0M2NKK4</accession>
<reference evidence="2 3" key="1">
    <citation type="submission" date="2015-04" db="EMBL/GenBank/DDBJ databases">
        <title>Draft genome sequence of bacteremic isolate Catabacter hongkongensis type strain HKU16T.</title>
        <authorList>
            <person name="Lau S.K."/>
            <person name="Teng J.L."/>
            <person name="Huang Y."/>
            <person name="Curreem S.O."/>
            <person name="Tsui S.K."/>
            <person name="Woo P.C."/>
        </authorList>
    </citation>
    <scope>NUCLEOTIDE SEQUENCE [LARGE SCALE GENOMIC DNA]</scope>
    <source>
        <strain evidence="2 3">HKU16</strain>
    </source>
</reference>
<dbReference type="AlphaFoldDB" id="A0A0M2NKK4"/>
<name>A0A0M2NKK4_9FIRM</name>
<dbReference type="EMBL" id="LAYJ01000101">
    <property type="protein sequence ID" value="KKI50780.1"/>
    <property type="molecule type" value="Genomic_DNA"/>
</dbReference>
<protein>
    <submittedName>
        <fullName evidence="2">Uncharacterized protein</fullName>
    </submittedName>
</protein>
<sequence>MDSPGAFEKGLKQKAGIVSTDKSKDLAAPSKKGKQGLFISWKSWQICHDYDGGLHLEQGE</sequence>
<proteinExistence type="predicted"/>
<dbReference type="Proteomes" id="UP000034076">
    <property type="component" value="Unassembled WGS sequence"/>
</dbReference>
<gene>
    <name evidence="2" type="ORF">CHK_1706</name>
</gene>
<feature type="region of interest" description="Disordered" evidence="1">
    <location>
        <begin position="1"/>
        <end position="33"/>
    </location>
</feature>
<keyword evidence="3" id="KW-1185">Reference proteome</keyword>
<evidence type="ECO:0000256" key="1">
    <source>
        <dbReference type="SAM" id="MobiDB-lite"/>
    </source>
</evidence>
<organism evidence="2 3">
    <name type="scientific">Christensenella hongkongensis</name>
    <dbReference type="NCBI Taxonomy" id="270498"/>
    <lineage>
        <taxon>Bacteria</taxon>
        <taxon>Bacillati</taxon>
        <taxon>Bacillota</taxon>
        <taxon>Clostridia</taxon>
        <taxon>Christensenellales</taxon>
        <taxon>Christensenellaceae</taxon>
        <taxon>Christensenella</taxon>
    </lineage>
</organism>